<evidence type="ECO:0000313" key="6">
    <source>
        <dbReference type="Proteomes" id="UP000476934"/>
    </source>
</evidence>
<organism evidence="5 6">
    <name type="scientific">Heyndrickxia ginsengihumi</name>
    <dbReference type="NCBI Taxonomy" id="363870"/>
    <lineage>
        <taxon>Bacteria</taxon>
        <taxon>Bacillati</taxon>
        <taxon>Bacillota</taxon>
        <taxon>Bacilli</taxon>
        <taxon>Bacillales</taxon>
        <taxon>Bacillaceae</taxon>
        <taxon>Heyndrickxia</taxon>
    </lineage>
</organism>
<feature type="domain" description="DUF1980" evidence="3">
    <location>
        <begin position="36"/>
        <end position="143"/>
    </location>
</feature>
<feature type="region of interest" description="Disordered" evidence="1">
    <location>
        <begin position="148"/>
        <end position="180"/>
    </location>
</feature>
<evidence type="ECO:0000256" key="1">
    <source>
        <dbReference type="SAM" id="MobiDB-lite"/>
    </source>
</evidence>
<proteinExistence type="predicted"/>
<evidence type="ECO:0000256" key="2">
    <source>
        <dbReference type="SAM" id="Phobius"/>
    </source>
</evidence>
<evidence type="ECO:0000259" key="4">
    <source>
        <dbReference type="Pfam" id="PF21537"/>
    </source>
</evidence>
<dbReference type="InterPro" id="IPR048447">
    <property type="entry name" value="DUF1980_C"/>
</dbReference>
<evidence type="ECO:0000313" key="5">
    <source>
        <dbReference type="EMBL" id="NEY20064.1"/>
    </source>
</evidence>
<keyword evidence="6" id="KW-1185">Reference proteome</keyword>
<dbReference type="InterPro" id="IPR052955">
    <property type="entry name" value="UPF0703_membrane_permease"/>
</dbReference>
<reference evidence="5 6" key="1">
    <citation type="submission" date="2020-03" db="EMBL/GenBank/DDBJ databases">
        <title>Bacillus aquiflavi sp. nov., isolated from yellow water of strong flavor Chinese baijiu in Yibin region of China.</title>
        <authorList>
            <person name="Xie J."/>
        </authorList>
    </citation>
    <scope>NUCLEOTIDE SEQUENCE [LARGE SCALE GENOMIC DNA]</scope>
    <source>
        <strain evidence="5 6">Gsoil 114</strain>
    </source>
</reference>
<dbReference type="RefSeq" id="WP_052137815.1">
    <property type="nucleotide sequence ID" value="NZ_JAAIWK010000012.1"/>
</dbReference>
<keyword evidence="2" id="KW-0472">Membrane</keyword>
<dbReference type="PANTHER" id="PTHR40047:SF1">
    <property type="entry name" value="UPF0703 PROTEIN YCGQ"/>
    <property type="match status" value="1"/>
</dbReference>
<evidence type="ECO:0000259" key="3">
    <source>
        <dbReference type="Pfam" id="PF09323"/>
    </source>
</evidence>
<dbReference type="AlphaFoldDB" id="A0A6M0P5R8"/>
<dbReference type="NCBIfam" id="TIGR03943">
    <property type="entry name" value="TIGR03943 family putative permease subunit"/>
    <property type="match status" value="1"/>
</dbReference>
<keyword evidence="2" id="KW-0812">Transmembrane</keyword>
<feature type="transmembrane region" description="Helical" evidence="2">
    <location>
        <begin position="113"/>
        <end position="133"/>
    </location>
</feature>
<feature type="compositionally biased region" description="Polar residues" evidence="1">
    <location>
        <begin position="166"/>
        <end position="180"/>
    </location>
</feature>
<feature type="transmembrane region" description="Helical" evidence="2">
    <location>
        <begin position="65"/>
        <end position="86"/>
    </location>
</feature>
<accession>A0A6M0P5R8</accession>
<sequence length="321" mass="36269">MSKIETIERHEFMSNNFQMDKNTKLKLLRIRLHTYLKGVLLIGFALLLYKLCLTNRLDLFISPRLFRYTTVVLFALMILGIIQIFLGTSSKEEVFCDCCEEHKPPKTTFRSCIFYSLFIIPIITGFMFSNHTLGSSVAKNRQIQLTDGNANVKTNNDQGTNTTNNKQATSSQGASTTPQEYMTQQQYDALQKKLLASNDIRISDATYSPTVGIIENHIDQFVGKEVEIVGFVYRENGLPQNEMVVSRFVITCCIADASVYGMMARGNVSPLKDDTWVRVKGKIEKTTYHSSTIPILNITSLKKIAAPKNPYVYDIGIKLTN</sequence>
<dbReference type="InterPro" id="IPR015402">
    <property type="entry name" value="DUF1980"/>
</dbReference>
<feature type="domain" description="DUF1980" evidence="4">
    <location>
        <begin position="183"/>
        <end position="313"/>
    </location>
</feature>
<dbReference type="Proteomes" id="UP000476934">
    <property type="component" value="Unassembled WGS sequence"/>
</dbReference>
<name>A0A6M0P5R8_9BACI</name>
<dbReference type="OrthoDB" id="9770408at2"/>
<dbReference type="Pfam" id="PF21537">
    <property type="entry name" value="DUF1980_C"/>
    <property type="match status" value="1"/>
</dbReference>
<keyword evidence="2" id="KW-1133">Transmembrane helix</keyword>
<dbReference type="EMBL" id="JAAIWK010000012">
    <property type="protein sequence ID" value="NEY20064.1"/>
    <property type="molecule type" value="Genomic_DNA"/>
</dbReference>
<comment type="caution">
    <text evidence="5">The sequence shown here is derived from an EMBL/GenBank/DDBJ whole genome shotgun (WGS) entry which is preliminary data.</text>
</comment>
<dbReference type="PANTHER" id="PTHR40047">
    <property type="entry name" value="UPF0703 PROTEIN YCGQ"/>
    <property type="match status" value="1"/>
</dbReference>
<gene>
    <name evidence="5" type="ORF">G4D61_08800</name>
</gene>
<feature type="compositionally biased region" description="Low complexity" evidence="1">
    <location>
        <begin position="154"/>
        <end position="165"/>
    </location>
</feature>
<dbReference type="Pfam" id="PF09323">
    <property type="entry name" value="DUF1980"/>
    <property type="match status" value="1"/>
</dbReference>
<feature type="transmembrane region" description="Helical" evidence="2">
    <location>
        <begin position="35"/>
        <end position="53"/>
    </location>
</feature>
<protein>
    <submittedName>
        <fullName evidence="5">TIGR03943 family protein</fullName>
    </submittedName>
</protein>
<dbReference type="InterPro" id="IPR048493">
    <property type="entry name" value="DUF1980_N"/>
</dbReference>